<proteinExistence type="predicted"/>
<gene>
    <name evidence="2" type="ORF">PFLUV_G00167690</name>
</gene>
<organism evidence="2 3">
    <name type="scientific">Perca fluviatilis</name>
    <name type="common">European perch</name>
    <dbReference type="NCBI Taxonomy" id="8168"/>
    <lineage>
        <taxon>Eukaryota</taxon>
        <taxon>Metazoa</taxon>
        <taxon>Chordata</taxon>
        <taxon>Craniata</taxon>
        <taxon>Vertebrata</taxon>
        <taxon>Euteleostomi</taxon>
        <taxon>Actinopterygii</taxon>
        <taxon>Neopterygii</taxon>
        <taxon>Teleostei</taxon>
        <taxon>Neoteleostei</taxon>
        <taxon>Acanthomorphata</taxon>
        <taxon>Eupercaria</taxon>
        <taxon>Perciformes</taxon>
        <taxon>Percoidei</taxon>
        <taxon>Percidae</taxon>
        <taxon>Percinae</taxon>
        <taxon>Perca</taxon>
    </lineage>
</organism>
<dbReference type="Proteomes" id="UP000465112">
    <property type="component" value="Chromosome 14"/>
</dbReference>
<dbReference type="AlphaFoldDB" id="A0A6A5EYN6"/>
<name>A0A6A5EYN6_PERFL</name>
<evidence type="ECO:0000313" key="3">
    <source>
        <dbReference type="Proteomes" id="UP000465112"/>
    </source>
</evidence>
<feature type="compositionally biased region" description="Basic residues" evidence="1">
    <location>
        <begin position="80"/>
        <end position="95"/>
    </location>
</feature>
<feature type="region of interest" description="Disordered" evidence="1">
    <location>
        <begin position="1"/>
        <end position="29"/>
    </location>
</feature>
<feature type="non-terminal residue" evidence="2">
    <location>
        <position position="132"/>
    </location>
</feature>
<feature type="region of interest" description="Disordered" evidence="1">
    <location>
        <begin position="76"/>
        <end position="132"/>
    </location>
</feature>
<feature type="compositionally biased region" description="Basic residues" evidence="1">
    <location>
        <begin position="108"/>
        <end position="132"/>
    </location>
</feature>
<reference evidence="2 3" key="1">
    <citation type="submission" date="2019-06" db="EMBL/GenBank/DDBJ databases">
        <title>A chromosome-scale genome assembly of the European perch, Perca fluviatilis.</title>
        <authorList>
            <person name="Roques C."/>
            <person name="Zahm M."/>
            <person name="Cabau C."/>
            <person name="Klopp C."/>
            <person name="Bouchez O."/>
            <person name="Donnadieu C."/>
            <person name="Kuhl H."/>
            <person name="Gislard M."/>
            <person name="Guendouz S."/>
            <person name="Journot L."/>
            <person name="Haffray P."/>
            <person name="Bestin A."/>
            <person name="Morvezen R."/>
            <person name="Feron R."/>
            <person name="Wen M."/>
            <person name="Jouanno E."/>
            <person name="Herpin A."/>
            <person name="Schartl M."/>
            <person name="Postlethwait J."/>
            <person name="Schaerlinger B."/>
            <person name="Chardard D."/>
            <person name="Lecocq T."/>
            <person name="Poncet C."/>
            <person name="Jaffrelo L."/>
            <person name="Lampietro C."/>
            <person name="Guiguen Y."/>
        </authorList>
    </citation>
    <scope>NUCLEOTIDE SEQUENCE [LARGE SCALE GENOMIC DNA]</scope>
    <source>
        <tissue evidence="2">Blood</tissue>
    </source>
</reference>
<comment type="caution">
    <text evidence="2">The sequence shown here is derived from an EMBL/GenBank/DDBJ whole genome shotgun (WGS) entry which is preliminary data.</text>
</comment>
<accession>A0A6A5EYN6</accession>
<evidence type="ECO:0000313" key="2">
    <source>
        <dbReference type="EMBL" id="KAF1380794.1"/>
    </source>
</evidence>
<dbReference type="EMBL" id="VHII01000014">
    <property type="protein sequence ID" value="KAF1380794.1"/>
    <property type="molecule type" value="Genomic_DNA"/>
</dbReference>
<sequence>MTRSTPSSHAFPQPRNTKISSASPLKMRSSSWPRLLKKCEIATHNPDLCTLISSFLALQSTDQPFMTNPITPLLHPTLTHTHKHTHTHTHRHTHTHPPCTNTEPRRQPPTKKKKKKKKPLFSLRRKKKKKKK</sequence>
<keyword evidence="3" id="KW-1185">Reference proteome</keyword>
<evidence type="ECO:0000256" key="1">
    <source>
        <dbReference type="SAM" id="MobiDB-lite"/>
    </source>
</evidence>
<protein>
    <submittedName>
        <fullName evidence="2">Uncharacterized protein</fullName>
    </submittedName>
</protein>